<keyword evidence="4" id="KW-1185">Reference proteome</keyword>
<dbReference type="Proteomes" id="UP000267096">
    <property type="component" value="Unassembled WGS sequence"/>
</dbReference>
<feature type="transmembrane region" description="Helical" evidence="2">
    <location>
        <begin position="174"/>
        <end position="196"/>
    </location>
</feature>
<dbReference type="OrthoDB" id="2105199at2759"/>
<gene>
    <name evidence="3" type="ORF">ASIM_LOCUS18823</name>
</gene>
<name>A0A0M3KEM6_ANISI</name>
<evidence type="ECO:0000256" key="1">
    <source>
        <dbReference type="SAM" id="MobiDB-lite"/>
    </source>
</evidence>
<proteinExistence type="predicted"/>
<evidence type="ECO:0000313" key="4">
    <source>
        <dbReference type="Proteomes" id="UP000267096"/>
    </source>
</evidence>
<protein>
    <submittedName>
        <fullName evidence="5">G_PROTEIN_RECEP_F1_2 domain-containing protein</fullName>
    </submittedName>
</protein>
<dbReference type="AlphaFoldDB" id="A0A0M3KEM6"/>
<keyword evidence="2" id="KW-1133">Transmembrane helix</keyword>
<sequence length="197" mass="22172">MKRNRFQSNTKKLQQSDSSMQSQRYIAFLTITFLLFFLIPLCASSALYYSVAEHIKKKQQVKSFSLNLYSHMISNNTTSNYASMSNGNNAHDGNITNNADKNDHKQKSTIAPWTPATHHISKSISGLDVSIKRNNIESKYVLQVCLSCLLVTAVPYLPYALICLNPFDADTTRINLIAIPLLSARFSALLAPFTFIW</sequence>
<keyword evidence="2" id="KW-0812">Transmembrane</keyword>
<feature type="compositionally biased region" description="Polar residues" evidence="1">
    <location>
        <begin position="83"/>
        <end position="99"/>
    </location>
</feature>
<feature type="transmembrane region" description="Helical" evidence="2">
    <location>
        <begin position="140"/>
        <end position="162"/>
    </location>
</feature>
<organism evidence="5">
    <name type="scientific">Anisakis simplex</name>
    <name type="common">Herring worm</name>
    <dbReference type="NCBI Taxonomy" id="6269"/>
    <lineage>
        <taxon>Eukaryota</taxon>
        <taxon>Metazoa</taxon>
        <taxon>Ecdysozoa</taxon>
        <taxon>Nematoda</taxon>
        <taxon>Chromadorea</taxon>
        <taxon>Rhabditida</taxon>
        <taxon>Spirurina</taxon>
        <taxon>Ascaridomorpha</taxon>
        <taxon>Ascaridoidea</taxon>
        <taxon>Anisakidae</taxon>
        <taxon>Anisakis</taxon>
        <taxon>Anisakis simplex complex</taxon>
    </lineage>
</organism>
<evidence type="ECO:0000313" key="3">
    <source>
        <dbReference type="EMBL" id="VDK66337.1"/>
    </source>
</evidence>
<evidence type="ECO:0000313" key="5">
    <source>
        <dbReference type="WBParaSite" id="ASIM_0001943401-mRNA-1"/>
    </source>
</evidence>
<dbReference type="EMBL" id="UYRR01036148">
    <property type="protein sequence ID" value="VDK66337.1"/>
    <property type="molecule type" value="Genomic_DNA"/>
</dbReference>
<keyword evidence="2" id="KW-0472">Membrane</keyword>
<reference evidence="3 4" key="2">
    <citation type="submission" date="2018-11" db="EMBL/GenBank/DDBJ databases">
        <authorList>
            <consortium name="Pathogen Informatics"/>
        </authorList>
    </citation>
    <scope>NUCLEOTIDE SEQUENCE [LARGE SCALE GENOMIC DNA]</scope>
</reference>
<dbReference type="WBParaSite" id="ASIM_0001943401-mRNA-1">
    <property type="protein sequence ID" value="ASIM_0001943401-mRNA-1"/>
    <property type="gene ID" value="ASIM_0001943401"/>
</dbReference>
<accession>A0A0M3KEM6</accession>
<evidence type="ECO:0000256" key="2">
    <source>
        <dbReference type="SAM" id="Phobius"/>
    </source>
</evidence>
<feature type="region of interest" description="Disordered" evidence="1">
    <location>
        <begin position="83"/>
        <end position="106"/>
    </location>
</feature>
<reference evidence="5" key="1">
    <citation type="submission" date="2017-02" db="UniProtKB">
        <authorList>
            <consortium name="WormBaseParasite"/>
        </authorList>
    </citation>
    <scope>IDENTIFICATION</scope>
</reference>
<feature type="transmembrane region" description="Helical" evidence="2">
    <location>
        <begin position="25"/>
        <end position="49"/>
    </location>
</feature>
<dbReference type="Gene3D" id="1.20.1070.10">
    <property type="entry name" value="Rhodopsin 7-helix transmembrane proteins"/>
    <property type="match status" value="1"/>
</dbReference>